<dbReference type="RefSeq" id="XP_009857560.1">
    <property type="nucleotide sequence ID" value="XM_009859258.3"/>
</dbReference>
<reference evidence="3" key="1">
    <citation type="journal article" date="2002" name="Science">
        <title>The draft genome of Ciona intestinalis: insights into chordate and vertebrate origins.</title>
        <authorList>
            <person name="Dehal P."/>
            <person name="Satou Y."/>
            <person name="Campbell R.K."/>
            <person name="Chapman J."/>
            <person name="Degnan B."/>
            <person name="De Tomaso A."/>
            <person name="Davidson B."/>
            <person name="Di Gregorio A."/>
            <person name="Gelpke M."/>
            <person name="Goodstein D.M."/>
            <person name="Harafuji N."/>
            <person name="Hastings K.E."/>
            <person name="Ho I."/>
            <person name="Hotta K."/>
            <person name="Huang W."/>
            <person name="Kawashima T."/>
            <person name="Lemaire P."/>
            <person name="Martinez D."/>
            <person name="Meinertzhagen I.A."/>
            <person name="Necula S."/>
            <person name="Nonaka M."/>
            <person name="Putnam N."/>
            <person name="Rash S."/>
            <person name="Saiga H."/>
            <person name="Satake M."/>
            <person name="Terry A."/>
            <person name="Yamada L."/>
            <person name="Wang H.G."/>
            <person name="Awazu S."/>
            <person name="Azumi K."/>
            <person name="Boore J."/>
            <person name="Branno M."/>
            <person name="Chin-Bow S."/>
            <person name="DeSantis R."/>
            <person name="Doyle S."/>
            <person name="Francino P."/>
            <person name="Keys D.N."/>
            <person name="Haga S."/>
            <person name="Hayashi H."/>
            <person name="Hino K."/>
            <person name="Imai K.S."/>
            <person name="Inaba K."/>
            <person name="Kano S."/>
            <person name="Kobayashi K."/>
            <person name="Kobayashi M."/>
            <person name="Lee B.I."/>
            <person name="Makabe K.W."/>
            <person name="Manohar C."/>
            <person name="Matassi G."/>
            <person name="Medina M."/>
            <person name="Mochizuki Y."/>
            <person name="Mount S."/>
            <person name="Morishita T."/>
            <person name="Miura S."/>
            <person name="Nakayama A."/>
            <person name="Nishizaka S."/>
            <person name="Nomoto H."/>
            <person name="Ohta F."/>
            <person name="Oishi K."/>
            <person name="Rigoutsos I."/>
            <person name="Sano M."/>
            <person name="Sasaki A."/>
            <person name="Sasakura Y."/>
            <person name="Shoguchi E."/>
            <person name="Shin-i T."/>
            <person name="Spagnuolo A."/>
            <person name="Stainier D."/>
            <person name="Suzuki M.M."/>
            <person name="Tassy O."/>
            <person name="Takatori N."/>
            <person name="Tokuoka M."/>
            <person name="Yagi K."/>
            <person name="Yoshizaki F."/>
            <person name="Wada S."/>
            <person name="Zhang C."/>
            <person name="Hyatt P.D."/>
            <person name="Larimer F."/>
            <person name="Detter C."/>
            <person name="Doggett N."/>
            <person name="Glavina T."/>
            <person name="Hawkins T."/>
            <person name="Richardson P."/>
            <person name="Lucas S."/>
            <person name="Kohara Y."/>
            <person name="Levine M."/>
            <person name="Satoh N."/>
            <person name="Rokhsar D.S."/>
        </authorList>
    </citation>
    <scope>NUCLEOTIDE SEQUENCE [LARGE SCALE GENOMIC DNA]</scope>
</reference>
<dbReference type="PROSITE" id="PS50234">
    <property type="entry name" value="VWFA"/>
    <property type="match status" value="1"/>
</dbReference>
<organism evidence="2 3">
    <name type="scientific">Ciona intestinalis</name>
    <name type="common">Transparent sea squirt</name>
    <name type="synonym">Ascidia intestinalis</name>
    <dbReference type="NCBI Taxonomy" id="7719"/>
    <lineage>
        <taxon>Eukaryota</taxon>
        <taxon>Metazoa</taxon>
        <taxon>Chordata</taxon>
        <taxon>Tunicata</taxon>
        <taxon>Ascidiacea</taxon>
        <taxon>Phlebobranchia</taxon>
        <taxon>Cionidae</taxon>
        <taxon>Ciona</taxon>
    </lineage>
</organism>
<dbReference type="InterPro" id="IPR036465">
    <property type="entry name" value="vWFA_dom_sf"/>
</dbReference>
<evidence type="ECO:0000313" key="3">
    <source>
        <dbReference type="Proteomes" id="UP000008144"/>
    </source>
</evidence>
<feature type="domain" description="VWFA" evidence="1">
    <location>
        <begin position="1"/>
        <end position="164"/>
    </location>
</feature>
<dbReference type="EMBL" id="EAAA01001386">
    <property type="status" value="NOT_ANNOTATED_CDS"/>
    <property type="molecule type" value="Genomic_DNA"/>
</dbReference>
<dbReference type="SUPFAM" id="SSF53300">
    <property type="entry name" value="vWA-like"/>
    <property type="match status" value="1"/>
</dbReference>
<dbReference type="PANTHER" id="PTHR24020">
    <property type="entry name" value="COLLAGEN ALPHA"/>
    <property type="match status" value="1"/>
</dbReference>
<dbReference type="InterPro" id="IPR050525">
    <property type="entry name" value="ECM_Assembly_Org"/>
</dbReference>
<protein>
    <submittedName>
        <fullName evidence="2">Collagen alpha-1(XII) chain</fullName>
    </submittedName>
</protein>
<accession>A0A1W3JBR3</accession>
<dbReference type="HOGENOM" id="CLU_1554722_0_0_1"/>
<dbReference type="GeneID" id="100185687"/>
<reference evidence="2" key="3">
    <citation type="submission" date="2025-08" db="UniProtKB">
        <authorList>
            <consortium name="Ensembl"/>
        </authorList>
    </citation>
    <scope>IDENTIFICATION</scope>
</reference>
<gene>
    <name evidence="2" type="primary">LOC100185687</name>
</gene>
<dbReference type="KEGG" id="cin:100185687"/>
<dbReference type="InterPro" id="IPR002035">
    <property type="entry name" value="VWF_A"/>
</dbReference>
<dbReference type="Pfam" id="PF00092">
    <property type="entry name" value="VWA"/>
    <property type="match status" value="1"/>
</dbReference>
<dbReference type="Gene3D" id="3.40.50.410">
    <property type="entry name" value="von Willebrand factor, type A domain"/>
    <property type="match status" value="1"/>
</dbReference>
<evidence type="ECO:0000259" key="1">
    <source>
        <dbReference type="PROSITE" id="PS50234"/>
    </source>
</evidence>
<dbReference type="GeneTree" id="ENSGT01150000290645"/>
<reference evidence="2" key="2">
    <citation type="journal article" date="2008" name="Genome Biol.">
        <title>Improved genome assembly and evidence-based global gene model set for the chordate Ciona intestinalis: new insight into intron and operon populations.</title>
        <authorList>
            <person name="Satou Y."/>
            <person name="Mineta K."/>
            <person name="Ogasawara M."/>
            <person name="Sasakura Y."/>
            <person name="Shoguchi E."/>
            <person name="Ueno K."/>
            <person name="Yamada L."/>
            <person name="Matsumoto J."/>
            <person name="Wasserscheid J."/>
            <person name="Dewar K."/>
            <person name="Wiley G.B."/>
            <person name="Macmil S.L."/>
            <person name="Roe B.A."/>
            <person name="Zeller R.W."/>
            <person name="Hastings K.E."/>
            <person name="Lemaire P."/>
            <person name="Lindquist E."/>
            <person name="Endo T."/>
            <person name="Hotta K."/>
            <person name="Inaba K."/>
        </authorList>
    </citation>
    <scope>NUCLEOTIDE SEQUENCE [LARGE SCALE GENOMIC DNA]</scope>
    <source>
        <strain evidence="2">wild type</strain>
    </source>
</reference>
<reference evidence="2" key="4">
    <citation type="submission" date="2025-09" db="UniProtKB">
        <authorList>
            <consortium name="Ensembl"/>
        </authorList>
    </citation>
    <scope>IDENTIFICATION</scope>
</reference>
<name>F7ANN7_CIOIN</name>
<sequence>MSDVRKFITGLASYLPISQMNVRVAVTAYNRIVFTDQQTWYLDAHDSYATLDFAISRLPNEGLGRNAGAAMTWVSNNAFKGRLGDRPTVENLIVLIATGNPDDSITNAAAALRNIGRLAVVAVGPDATSSDFASAVTAPSSENFLRVPDFLALDNNVKYVYQLLCGRNCITQ</sequence>
<proteinExistence type="predicted"/>
<dbReference type="PANTHER" id="PTHR24020:SF87">
    <property type="entry name" value="COLLAGEN ALPHA-1(VI) CHAIN-LIKE"/>
    <property type="match status" value="1"/>
</dbReference>
<accession>F7ANN7</accession>
<dbReference type="InParanoid" id="F7ANN7"/>
<evidence type="ECO:0000313" key="2">
    <source>
        <dbReference type="Ensembl" id="ENSCINP00000015298.3"/>
    </source>
</evidence>
<dbReference type="Ensembl" id="ENSCINT00000015298.3">
    <property type="protein sequence ID" value="ENSCINP00000015298.3"/>
    <property type="gene ID" value="ENSCING00000007448.3"/>
</dbReference>
<dbReference type="OMA" id="YLPISQM"/>
<keyword evidence="3" id="KW-1185">Reference proteome</keyword>
<dbReference type="Proteomes" id="UP000008144">
    <property type="component" value="Chromosome 2"/>
</dbReference>
<dbReference type="AlphaFoldDB" id="F7ANN7"/>